<feature type="transmembrane region" description="Helical" evidence="1">
    <location>
        <begin position="12"/>
        <end position="34"/>
    </location>
</feature>
<keyword evidence="3" id="KW-1185">Reference proteome</keyword>
<name>L0G177_ECHVK</name>
<dbReference type="HOGENOM" id="CLU_1376265_0_0_10"/>
<dbReference type="Proteomes" id="UP000010796">
    <property type="component" value="Chromosome"/>
</dbReference>
<dbReference type="OrthoDB" id="836915at2"/>
<dbReference type="RefSeq" id="WP_015266859.1">
    <property type="nucleotide sequence ID" value="NC_019904.1"/>
</dbReference>
<gene>
    <name evidence="2" type="ordered locus">Echvi_3069</name>
</gene>
<protein>
    <recommendedName>
        <fullName evidence="4">Lipoprotein</fullName>
    </recommendedName>
</protein>
<reference evidence="3" key="1">
    <citation type="submission" date="2012-02" db="EMBL/GenBank/DDBJ databases">
        <title>The complete genome of Echinicola vietnamensis DSM 17526.</title>
        <authorList>
            <person name="Lucas S."/>
            <person name="Copeland A."/>
            <person name="Lapidus A."/>
            <person name="Glavina del Rio T."/>
            <person name="Dalin E."/>
            <person name="Tice H."/>
            <person name="Bruce D."/>
            <person name="Goodwin L."/>
            <person name="Pitluck S."/>
            <person name="Peters L."/>
            <person name="Ovchinnikova G."/>
            <person name="Teshima H."/>
            <person name="Kyrpides N."/>
            <person name="Mavromatis K."/>
            <person name="Ivanova N."/>
            <person name="Brettin T."/>
            <person name="Detter J.C."/>
            <person name="Han C."/>
            <person name="Larimer F."/>
            <person name="Land M."/>
            <person name="Hauser L."/>
            <person name="Markowitz V."/>
            <person name="Cheng J.-F."/>
            <person name="Hugenholtz P."/>
            <person name="Woyke T."/>
            <person name="Wu D."/>
            <person name="Brambilla E."/>
            <person name="Klenk H.-P."/>
            <person name="Eisen J.A."/>
        </authorList>
    </citation>
    <scope>NUCLEOTIDE SEQUENCE [LARGE SCALE GENOMIC DNA]</scope>
    <source>
        <strain evidence="3">DSM 17526 / LMG 23754 / KMM 6221</strain>
    </source>
</reference>
<dbReference type="PROSITE" id="PS51257">
    <property type="entry name" value="PROKAR_LIPOPROTEIN"/>
    <property type="match status" value="1"/>
</dbReference>
<accession>L0G177</accession>
<keyword evidence="1" id="KW-0472">Membrane</keyword>
<evidence type="ECO:0000313" key="3">
    <source>
        <dbReference type="Proteomes" id="UP000010796"/>
    </source>
</evidence>
<dbReference type="KEGG" id="evi:Echvi_3069"/>
<organism evidence="2 3">
    <name type="scientific">Echinicola vietnamensis (strain DSM 17526 / LMG 23754 / KMM 6221)</name>
    <dbReference type="NCBI Taxonomy" id="926556"/>
    <lineage>
        <taxon>Bacteria</taxon>
        <taxon>Pseudomonadati</taxon>
        <taxon>Bacteroidota</taxon>
        <taxon>Cytophagia</taxon>
        <taxon>Cytophagales</taxon>
        <taxon>Cyclobacteriaceae</taxon>
        <taxon>Echinicola</taxon>
    </lineage>
</organism>
<dbReference type="EMBL" id="CP003346">
    <property type="protein sequence ID" value="AGA79307.1"/>
    <property type="molecule type" value="Genomic_DNA"/>
</dbReference>
<evidence type="ECO:0000313" key="2">
    <source>
        <dbReference type="EMBL" id="AGA79307.1"/>
    </source>
</evidence>
<proteinExistence type="predicted"/>
<evidence type="ECO:0008006" key="4">
    <source>
        <dbReference type="Google" id="ProtNLM"/>
    </source>
</evidence>
<evidence type="ECO:0000256" key="1">
    <source>
        <dbReference type="SAM" id="Phobius"/>
    </source>
</evidence>
<dbReference type="AlphaFoldDB" id="L0G177"/>
<keyword evidence="1" id="KW-0812">Transmembrane</keyword>
<sequence length="198" mass="23233">MKQLETGKQKVINVTNLFLVIVLMTACATSPLLMKNETRNDLAYEVINLLSLSDNGLFYKTLKADHPSIYGMMDYNMINENNRKESVITEMDRYLDFDTIFNASQRMELDHKLKNLKIVHLDRKQLKISKLRYEHTGTGRLERITFPIFQQDSKGNLYAFLFYSWSTPKRMNGASYIYIFVKHHDIWEKLSTVFVSIT</sequence>
<keyword evidence="1" id="KW-1133">Transmembrane helix</keyword>